<evidence type="ECO:0000256" key="1">
    <source>
        <dbReference type="SAM" id="SignalP"/>
    </source>
</evidence>
<reference evidence="3" key="1">
    <citation type="journal article" date="2019" name="Int. J. Syst. Evol. Microbiol.">
        <title>The Global Catalogue of Microorganisms (GCM) 10K type strain sequencing project: providing services to taxonomists for standard genome sequencing and annotation.</title>
        <authorList>
            <consortium name="The Broad Institute Genomics Platform"/>
            <consortium name="The Broad Institute Genome Sequencing Center for Infectious Disease"/>
            <person name="Wu L."/>
            <person name="Ma J."/>
        </authorList>
    </citation>
    <scope>NUCLEOTIDE SEQUENCE [LARGE SCALE GENOMIC DNA]</scope>
    <source>
        <strain evidence="3">KCTC 62164</strain>
    </source>
</reference>
<evidence type="ECO:0000313" key="3">
    <source>
        <dbReference type="Proteomes" id="UP001595444"/>
    </source>
</evidence>
<name>A0ABV7D2A7_9PROT</name>
<dbReference type="Gene3D" id="1.25.40.10">
    <property type="entry name" value="Tetratricopeptide repeat domain"/>
    <property type="match status" value="1"/>
</dbReference>
<accession>A0ABV7D2A7</accession>
<comment type="caution">
    <text evidence="2">The sequence shown here is derived from an EMBL/GenBank/DDBJ whole genome shotgun (WGS) entry which is preliminary data.</text>
</comment>
<gene>
    <name evidence="2" type="ORF">ACFOKA_03930</name>
</gene>
<dbReference type="Proteomes" id="UP001595444">
    <property type="component" value="Unassembled WGS sequence"/>
</dbReference>
<feature type="chain" id="PRO_5046673169" evidence="1">
    <location>
        <begin position="24"/>
        <end position="238"/>
    </location>
</feature>
<feature type="signal peptide" evidence="1">
    <location>
        <begin position="1"/>
        <end position="23"/>
    </location>
</feature>
<keyword evidence="1" id="KW-0732">Signal</keyword>
<keyword evidence="3" id="KW-1185">Reference proteome</keyword>
<organism evidence="2 3">
    <name type="scientific">Kordiimonas pumila</name>
    <dbReference type="NCBI Taxonomy" id="2161677"/>
    <lineage>
        <taxon>Bacteria</taxon>
        <taxon>Pseudomonadati</taxon>
        <taxon>Pseudomonadota</taxon>
        <taxon>Alphaproteobacteria</taxon>
        <taxon>Kordiimonadales</taxon>
        <taxon>Kordiimonadaceae</taxon>
        <taxon>Kordiimonas</taxon>
    </lineage>
</organism>
<proteinExistence type="predicted"/>
<dbReference type="EMBL" id="JBHRSL010000002">
    <property type="protein sequence ID" value="MFC3051050.1"/>
    <property type="molecule type" value="Genomic_DNA"/>
</dbReference>
<dbReference type="InterPro" id="IPR011990">
    <property type="entry name" value="TPR-like_helical_dom_sf"/>
</dbReference>
<sequence>MQKGWVKLPFLLLHLVIWGTASVQSSDQIKWTEEKVGYYAVKADQAASQKHWSKAIEYGEHMLRGSSFLYKEDDIEYLNRLKTLNRYYDKAGKLGEVADRVQKAYELSYATLGPRHHISELSRLLYYKLLIAEKNYRTAIPLVQENIKNLSLSKDDAFQRLHYLEQLFSLYGLTGQLEEEAQTILRFLALDRQLVASPLEENLPIIITLAKNYCQRKKIALFQELMQTYGLEYECETK</sequence>
<dbReference type="RefSeq" id="WP_194212123.1">
    <property type="nucleotide sequence ID" value="NZ_CP061205.1"/>
</dbReference>
<evidence type="ECO:0000313" key="2">
    <source>
        <dbReference type="EMBL" id="MFC3051050.1"/>
    </source>
</evidence>
<protein>
    <submittedName>
        <fullName evidence="2">Uncharacterized protein</fullName>
    </submittedName>
</protein>